<feature type="compositionally biased region" description="Polar residues" evidence="2">
    <location>
        <begin position="332"/>
        <end position="351"/>
    </location>
</feature>
<dbReference type="InterPro" id="IPR026768">
    <property type="entry name" value="YPEH2ZP"/>
</dbReference>
<sequence>MPARVLSSERAHYRPTPAISRQPGGEMLADPQWQILFDPGHLEFTATSREHRMFASQGPQFTSTDAAERPTLPHAPYVSDRQGTLNYPSYVQRNSHPPMPPWLYPPGAYGGYQTVRAPASAVPPPPPMVHKVWILDCKSCGMFLTNRGMKAVLLLRPNVPLYSTDALPINCSAYSPYPETSSICASSPPEFSSATRTCECLTQTLCCHGCGSAVGYTIVSPCRRCTSSISASQRATNGHRFVFYAKEVDAEERRYVPGEHGVLSEQPRPPLMPPLHAMRTMNRLPLRPSLTRTSIPAPPPLSRAQAVHPTLSASTTADSMSVLTSSHDLLPSRTSLSLEDPSTGTELSNETRLPVSPVIASRSGASHRSTAPVEGFSSFSMAQLPPTPPNSRSITAGANSPSVADLDSSQSHRMVVPPLPPPPAPEKLKAGDLLYWHHLVRSGDIPSVSEDPRARKGYGATREKDAQPGTGVSVRRRVLAGR</sequence>
<dbReference type="InParanoid" id="A0A165DCQ5"/>
<reference evidence="3 4" key="1">
    <citation type="journal article" date="2016" name="Mol. Biol. Evol.">
        <title>Comparative Genomics of Early-Diverging Mushroom-Forming Fungi Provides Insights into the Origins of Lignocellulose Decay Capabilities.</title>
        <authorList>
            <person name="Nagy L.G."/>
            <person name="Riley R."/>
            <person name="Tritt A."/>
            <person name="Adam C."/>
            <person name="Daum C."/>
            <person name="Floudas D."/>
            <person name="Sun H."/>
            <person name="Yadav J.S."/>
            <person name="Pangilinan J."/>
            <person name="Larsson K.H."/>
            <person name="Matsuura K."/>
            <person name="Barry K."/>
            <person name="Labutti K."/>
            <person name="Kuo R."/>
            <person name="Ohm R.A."/>
            <person name="Bhattacharya S.S."/>
            <person name="Shirouzu T."/>
            <person name="Yoshinaga Y."/>
            <person name="Martin F.M."/>
            <person name="Grigoriev I.V."/>
            <person name="Hibbett D.S."/>
        </authorList>
    </citation>
    <scope>NUCLEOTIDE SEQUENCE [LARGE SCALE GENOMIC DNA]</scope>
    <source>
        <strain evidence="3 4">93-53</strain>
    </source>
</reference>
<dbReference type="Pfam" id="PF14976">
    <property type="entry name" value="YPEH2ZP"/>
    <property type="match status" value="1"/>
</dbReference>
<dbReference type="RefSeq" id="XP_040762311.1">
    <property type="nucleotide sequence ID" value="XM_040909280.1"/>
</dbReference>
<feature type="region of interest" description="Disordered" evidence="2">
    <location>
        <begin position="1"/>
        <end position="25"/>
    </location>
</feature>
<dbReference type="AlphaFoldDB" id="A0A165DCQ5"/>
<dbReference type="Proteomes" id="UP000076871">
    <property type="component" value="Unassembled WGS sequence"/>
</dbReference>
<evidence type="ECO:0000313" key="3">
    <source>
        <dbReference type="EMBL" id="KZT04571.1"/>
    </source>
</evidence>
<evidence type="ECO:0008006" key="5">
    <source>
        <dbReference type="Google" id="ProtNLM"/>
    </source>
</evidence>
<feature type="region of interest" description="Disordered" evidence="2">
    <location>
        <begin position="444"/>
        <end position="473"/>
    </location>
</feature>
<proteinExistence type="inferred from homology"/>
<organism evidence="3 4">
    <name type="scientific">Laetiporus sulphureus 93-53</name>
    <dbReference type="NCBI Taxonomy" id="1314785"/>
    <lineage>
        <taxon>Eukaryota</taxon>
        <taxon>Fungi</taxon>
        <taxon>Dikarya</taxon>
        <taxon>Basidiomycota</taxon>
        <taxon>Agaricomycotina</taxon>
        <taxon>Agaricomycetes</taxon>
        <taxon>Polyporales</taxon>
        <taxon>Laetiporus</taxon>
    </lineage>
</organism>
<dbReference type="GO" id="GO:0005829">
    <property type="term" value="C:cytosol"/>
    <property type="evidence" value="ECO:0007669"/>
    <property type="project" value="UniProtKB-ARBA"/>
</dbReference>
<feature type="region of interest" description="Disordered" evidence="2">
    <location>
        <begin position="289"/>
        <end position="313"/>
    </location>
</feature>
<feature type="compositionally biased region" description="Polar residues" evidence="2">
    <location>
        <begin position="390"/>
        <end position="412"/>
    </location>
</feature>
<comment type="similarity">
    <text evidence="1">Belongs to the FAM72 family.</text>
</comment>
<keyword evidence="4" id="KW-1185">Reference proteome</keyword>
<dbReference type="PANTHER" id="PTHR31841">
    <property type="entry name" value="PROTEIN FAM72A-RELATED"/>
    <property type="match status" value="1"/>
</dbReference>
<gene>
    <name evidence="3" type="ORF">LAESUDRAFT_727733</name>
</gene>
<name>A0A165DCQ5_9APHY</name>
<evidence type="ECO:0000256" key="1">
    <source>
        <dbReference type="ARBA" id="ARBA00006888"/>
    </source>
</evidence>
<feature type="region of interest" description="Disordered" evidence="2">
    <location>
        <begin position="332"/>
        <end position="426"/>
    </location>
</feature>
<dbReference type="EMBL" id="KV427635">
    <property type="protein sequence ID" value="KZT04571.1"/>
    <property type="molecule type" value="Genomic_DNA"/>
</dbReference>
<dbReference type="STRING" id="1314785.A0A165DCQ5"/>
<accession>A0A165DCQ5</accession>
<dbReference type="GeneID" id="63826309"/>
<evidence type="ECO:0000256" key="2">
    <source>
        <dbReference type="SAM" id="MobiDB-lite"/>
    </source>
</evidence>
<dbReference type="PANTHER" id="PTHR31841:SF1">
    <property type="entry name" value="PROTEIN FAM72A-RELATED"/>
    <property type="match status" value="1"/>
</dbReference>
<dbReference type="OrthoDB" id="2526683at2759"/>
<evidence type="ECO:0000313" key="4">
    <source>
        <dbReference type="Proteomes" id="UP000076871"/>
    </source>
</evidence>
<protein>
    <recommendedName>
        <fullName evidence="5">FAM72 protein-domain-containing protein</fullName>
    </recommendedName>
</protein>